<proteinExistence type="predicted"/>
<name>A0AAD3TH86_NEPGR</name>
<reference evidence="1" key="1">
    <citation type="submission" date="2023-05" db="EMBL/GenBank/DDBJ databases">
        <title>Nepenthes gracilis genome sequencing.</title>
        <authorList>
            <person name="Fukushima K."/>
        </authorList>
    </citation>
    <scope>NUCLEOTIDE SEQUENCE</scope>
    <source>
        <strain evidence="1">SING2019-196</strain>
    </source>
</reference>
<protein>
    <submittedName>
        <fullName evidence="1">Uncharacterized protein</fullName>
    </submittedName>
</protein>
<dbReference type="EMBL" id="BSYO01000036">
    <property type="protein sequence ID" value="GMH29154.1"/>
    <property type="molecule type" value="Genomic_DNA"/>
</dbReference>
<organism evidence="1 2">
    <name type="scientific">Nepenthes gracilis</name>
    <name type="common">Slender pitcher plant</name>
    <dbReference type="NCBI Taxonomy" id="150966"/>
    <lineage>
        <taxon>Eukaryota</taxon>
        <taxon>Viridiplantae</taxon>
        <taxon>Streptophyta</taxon>
        <taxon>Embryophyta</taxon>
        <taxon>Tracheophyta</taxon>
        <taxon>Spermatophyta</taxon>
        <taxon>Magnoliopsida</taxon>
        <taxon>eudicotyledons</taxon>
        <taxon>Gunneridae</taxon>
        <taxon>Pentapetalae</taxon>
        <taxon>Caryophyllales</taxon>
        <taxon>Nepenthaceae</taxon>
        <taxon>Nepenthes</taxon>
    </lineage>
</organism>
<dbReference type="AlphaFoldDB" id="A0AAD3TH86"/>
<evidence type="ECO:0000313" key="2">
    <source>
        <dbReference type="Proteomes" id="UP001279734"/>
    </source>
</evidence>
<gene>
    <name evidence="1" type="ORF">Nepgr_030997</name>
</gene>
<accession>A0AAD3TH86</accession>
<sequence length="173" mass="18989">MQFSPIKSHCSSFSVALSKMHGENEKFPFNQPFGNANCLYTDEKLQESKGIDDFQGALPSNKKLLLKSVNPSASRLANHLCNLYGARDFHYGHVQSISGHGQVSNSHTFSLDPAAEIHDACPILRRVDVMKSKIENGPNGVQLVSSANSSCDLSFGFEMTIKIPSVRNGKVEY</sequence>
<keyword evidence="2" id="KW-1185">Reference proteome</keyword>
<evidence type="ECO:0000313" key="1">
    <source>
        <dbReference type="EMBL" id="GMH29154.1"/>
    </source>
</evidence>
<comment type="caution">
    <text evidence="1">The sequence shown here is derived from an EMBL/GenBank/DDBJ whole genome shotgun (WGS) entry which is preliminary data.</text>
</comment>
<dbReference type="Proteomes" id="UP001279734">
    <property type="component" value="Unassembled WGS sequence"/>
</dbReference>